<feature type="compositionally biased region" description="Polar residues" evidence="1">
    <location>
        <begin position="28"/>
        <end position="44"/>
    </location>
</feature>
<dbReference type="AlphaFoldDB" id="A0A0C2X1M8"/>
<proteinExistence type="predicted"/>
<organism evidence="2 3">
    <name type="scientific">Amanita muscaria (strain Koide BX008)</name>
    <dbReference type="NCBI Taxonomy" id="946122"/>
    <lineage>
        <taxon>Eukaryota</taxon>
        <taxon>Fungi</taxon>
        <taxon>Dikarya</taxon>
        <taxon>Basidiomycota</taxon>
        <taxon>Agaricomycotina</taxon>
        <taxon>Agaricomycetes</taxon>
        <taxon>Agaricomycetidae</taxon>
        <taxon>Agaricales</taxon>
        <taxon>Pluteineae</taxon>
        <taxon>Amanitaceae</taxon>
        <taxon>Amanita</taxon>
    </lineage>
</organism>
<evidence type="ECO:0000256" key="1">
    <source>
        <dbReference type="SAM" id="MobiDB-lite"/>
    </source>
</evidence>
<dbReference type="Proteomes" id="UP000054549">
    <property type="component" value="Unassembled WGS sequence"/>
</dbReference>
<dbReference type="EMBL" id="KN818268">
    <property type="protein sequence ID" value="KIL62613.1"/>
    <property type="molecule type" value="Genomic_DNA"/>
</dbReference>
<reference evidence="2 3" key="1">
    <citation type="submission" date="2014-04" db="EMBL/GenBank/DDBJ databases">
        <title>Evolutionary Origins and Diversification of the Mycorrhizal Mutualists.</title>
        <authorList>
            <consortium name="DOE Joint Genome Institute"/>
            <consortium name="Mycorrhizal Genomics Consortium"/>
            <person name="Kohler A."/>
            <person name="Kuo A."/>
            <person name="Nagy L.G."/>
            <person name="Floudas D."/>
            <person name="Copeland A."/>
            <person name="Barry K.W."/>
            <person name="Cichocki N."/>
            <person name="Veneault-Fourrey C."/>
            <person name="LaButti K."/>
            <person name="Lindquist E.A."/>
            <person name="Lipzen A."/>
            <person name="Lundell T."/>
            <person name="Morin E."/>
            <person name="Murat C."/>
            <person name="Riley R."/>
            <person name="Ohm R."/>
            <person name="Sun H."/>
            <person name="Tunlid A."/>
            <person name="Henrissat B."/>
            <person name="Grigoriev I.V."/>
            <person name="Hibbett D.S."/>
            <person name="Martin F."/>
        </authorList>
    </citation>
    <scope>NUCLEOTIDE SEQUENCE [LARGE SCALE GENOMIC DNA]</scope>
    <source>
        <strain evidence="2 3">Koide BX008</strain>
    </source>
</reference>
<dbReference type="HOGENOM" id="CLU_1721884_0_0_1"/>
<feature type="region of interest" description="Disordered" evidence="1">
    <location>
        <begin position="25"/>
        <end position="56"/>
    </location>
</feature>
<feature type="compositionally biased region" description="Basic and acidic residues" evidence="1">
    <location>
        <begin position="45"/>
        <end position="54"/>
    </location>
</feature>
<evidence type="ECO:0000313" key="2">
    <source>
        <dbReference type="EMBL" id="KIL62613.1"/>
    </source>
</evidence>
<sequence length="152" mass="17183">MIIPQIQRYPIREYAPHKHDGNVCKFFSSGNNRSQPAGNQTAKNSELRVSEHPTEGAGSISEYYVSAYYSSSYREAGRRHAYVSPRQGASQKNYYITDAGDMRNICILSSLGLYLLGLVSTMPQEHRRQLFCEFSTVRTNGTEFQFVLSALN</sequence>
<gene>
    <name evidence="2" type="ORF">M378DRAFT_751401</name>
</gene>
<keyword evidence="3" id="KW-1185">Reference proteome</keyword>
<accession>A0A0C2X1M8</accession>
<protein>
    <submittedName>
        <fullName evidence="2">Uncharacterized protein</fullName>
    </submittedName>
</protein>
<name>A0A0C2X1M8_AMAMK</name>
<evidence type="ECO:0000313" key="3">
    <source>
        <dbReference type="Proteomes" id="UP000054549"/>
    </source>
</evidence>
<dbReference type="InParanoid" id="A0A0C2X1M8"/>